<reference evidence="2" key="2">
    <citation type="journal article" date="2009" name="Genome Res.">
        <title>Comparative genomic analyses of the human fungal pathogens Coccidioides and their relatives.</title>
        <authorList>
            <person name="Sharpton T.J."/>
            <person name="Stajich J.E."/>
            <person name="Rounsley S.D."/>
            <person name="Gardner M.J."/>
            <person name="Wortman J.R."/>
            <person name="Jordar V.S."/>
            <person name="Maiti R."/>
            <person name="Kodira C.D."/>
            <person name="Neafsey D.E."/>
            <person name="Zeng Q."/>
            <person name="Hung C.-Y."/>
            <person name="McMahan C."/>
            <person name="Muszewska A."/>
            <person name="Grynberg M."/>
            <person name="Mandel M.A."/>
            <person name="Kellner E.M."/>
            <person name="Barker B.M."/>
            <person name="Galgiani J.N."/>
            <person name="Orbach M.J."/>
            <person name="Kirkland T.N."/>
            <person name="Cole G.T."/>
            <person name="Henn M.R."/>
            <person name="Birren B.W."/>
            <person name="Taylor J.W."/>
        </authorList>
    </citation>
    <scope>NUCLEOTIDE SEQUENCE [LARGE SCALE GENOMIC DNA]</scope>
    <source>
        <strain evidence="2">RMSCC 3488</strain>
    </source>
</reference>
<accession>A0A0J6FQT1</accession>
<evidence type="ECO:0000313" key="1">
    <source>
        <dbReference type="EMBL" id="KMM71825.1"/>
    </source>
</evidence>
<dbReference type="EMBL" id="DS268113">
    <property type="protein sequence ID" value="KMM71825.1"/>
    <property type="molecule type" value="Genomic_DNA"/>
</dbReference>
<gene>
    <name evidence="1" type="ORF">CPAG_08126</name>
</gene>
<reference evidence="2" key="3">
    <citation type="journal article" date="2010" name="Genome Res.">
        <title>Population genomic sequencing of Coccidioides fungi reveals recent hybridization and transposon control.</title>
        <authorList>
            <person name="Neafsey D.E."/>
            <person name="Barker B.M."/>
            <person name="Sharpton T.J."/>
            <person name="Stajich J.E."/>
            <person name="Park D.J."/>
            <person name="Whiston E."/>
            <person name="Hung C.-Y."/>
            <person name="McMahan C."/>
            <person name="White J."/>
            <person name="Sykes S."/>
            <person name="Heiman D."/>
            <person name="Young S."/>
            <person name="Zeng Q."/>
            <person name="Abouelleil A."/>
            <person name="Aftuck L."/>
            <person name="Bessette D."/>
            <person name="Brown A."/>
            <person name="FitzGerald M."/>
            <person name="Lui A."/>
            <person name="Macdonald J.P."/>
            <person name="Priest M."/>
            <person name="Orbach M.J."/>
            <person name="Galgiani J.N."/>
            <person name="Kirkland T.N."/>
            <person name="Cole G.T."/>
            <person name="Birren B.W."/>
            <person name="Henn M.R."/>
            <person name="Taylor J.W."/>
            <person name="Rounsley S.D."/>
        </authorList>
    </citation>
    <scope>NUCLEOTIDE SEQUENCE [LARGE SCALE GENOMIC DNA]</scope>
    <source>
        <strain evidence="2">RMSCC 3488</strain>
    </source>
</reference>
<reference evidence="1 2" key="1">
    <citation type="submission" date="2007-06" db="EMBL/GenBank/DDBJ databases">
        <title>The Genome Sequence of Coccidioides posadasii RMSCC_3488.</title>
        <authorList>
            <consortium name="Coccidioides Genome Resources Consortium"/>
            <consortium name="The Broad Institute Genome Sequencing Platform"/>
            <person name="Henn M.R."/>
            <person name="Sykes S."/>
            <person name="Young S."/>
            <person name="Jaffe D."/>
            <person name="Berlin A."/>
            <person name="Alvarez P."/>
            <person name="Butler J."/>
            <person name="Gnerre S."/>
            <person name="Grabherr M."/>
            <person name="Mauceli E."/>
            <person name="Brockman W."/>
            <person name="Kodira C."/>
            <person name="Alvarado L."/>
            <person name="Zeng Q."/>
            <person name="Crawford M."/>
            <person name="Antoine C."/>
            <person name="Devon K."/>
            <person name="Galgiani J."/>
            <person name="Orsborn K."/>
            <person name="Lewis M.L."/>
            <person name="Nusbaum C."/>
            <person name="Galagan J."/>
            <person name="Birren B."/>
        </authorList>
    </citation>
    <scope>NUCLEOTIDE SEQUENCE [LARGE SCALE GENOMIC DNA]</scope>
    <source>
        <strain evidence="1 2">RMSCC 3488</strain>
    </source>
</reference>
<dbReference type="Proteomes" id="UP000054567">
    <property type="component" value="Unassembled WGS sequence"/>
</dbReference>
<protein>
    <submittedName>
        <fullName evidence="1">Uncharacterized protein</fullName>
    </submittedName>
</protein>
<evidence type="ECO:0000313" key="2">
    <source>
        <dbReference type="Proteomes" id="UP000054567"/>
    </source>
</evidence>
<organism evidence="1 2">
    <name type="scientific">Coccidioides posadasii RMSCC 3488</name>
    <dbReference type="NCBI Taxonomy" id="454284"/>
    <lineage>
        <taxon>Eukaryota</taxon>
        <taxon>Fungi</taxon>
        <taxon>Dikarya</taxon>
        <taxon>Ascomycota</taxon>
        <taxon>Pezizomycotina</taxon>
        <taxon>Eurotiomycetes</taxon>
        <taxon>Eurotiomycetidae</taxon>
        <taxon>Onygenales</taxon>
        <taxon>Onygenaceae</taxon>
        <taxon>Coccidioides</taxon>
    </lineage>
</organism>
<dbReference type="VEuPathDB" id="FungiDB:CPAG_08126"/>
<proteinExistence type="predicted"/>
<sequence>MSAPTLLIKTGRGLDVIPRLQFEYDCARRSQASYSGVARANGEVERLWVVSPLPKVVSIFGWARSARASGVHVCMYVRDYLQDRFLPRQLLGPENKLIRTRRRRCMSKGLERRKASG</sequence>
<name>A0A0J6FQT1_COCPO</name>
<dbReference type="AlphaFoldDB" id="A0A0J6FQT1"/>